<gene>
    <name evidence="5" type="ORF">SAMN05421823_11229</name>
</gene>
<dbReference type="STRING" id="1075417.SAMN05421823_11229"/>
<evidence type="ECO:0000256" key="3">
    <source>
        <dbReference type="PROSITE-ProRule" id="PRU00339"/>
    </source>
</evidence>
<dbReference type="PANTHER" id="PTHR44858:SF1">
    <property type="entry name" value="UDP-N-ACETYLGLUCOSAMINE--PEPTIDE N-ACETYLGLUCOSAMINYLTRANSFERASE SPINDLY-RELATED"/>
    <property type="match status" value="1"/>
</dbReference>
<protein>
    <submittedName>
        <fullName evidence="5">Tetratricopeptide repeat-containing protein</fullName>
    </submittedName>
</protein>
<organism evidence="5 6">
    <name type="scientific">Catalinimonas alkaloidigena</name>
    <dbReference type="NCBI Taxonomy" id="1075417"/>
    <lineage>
        <taxon>Bacteria</taxon>
        <taxon>Pseudomonadati</taxon>
        <taxon>Bacteroidota</taxon>
        <taxon>Cytophagia</taxon>
        <taxon>Cytophagales</taxon>
        <taxon>Catalimonadaceae</taxon>
        <taxon>Catalinimonas</taxon>
    </lineage>
</organism>
<dbReference type="Gene3D" id="1.25.40.10">
    <property type="entry name" value="Tetratricopeptide repeat domain"/>
    <property type="match status" value="3"/>
</dbReference>
<reference evidence="5 6" key="1">
    <citation type="submission" date="2016-10" db="EMBL/GenBank/DDBJ databases">
        <authorList>
            <person name="de Groot N.N."/>
        </authorList>
    </citation>
    <scope>NUCLEOTIDE SEQUENCE [LARGE SCALE GENOMIC DNA]</scope>
    <source>
        <strain evidence="5 6">DSM 25186</strain>
    </source>
</reference>
<dbReference type="InterPro" id="IPR050498">
    <property type="entry name" value="Ycf3"/>
</dbReference>
<evidence type="ECO:0000256" key="4">
    <source>
        <dbReference type="SAM" id="MobiDB-lite"/>
    </source>
</evidence>
<dbReference type="PROSITE" id="PS50005">
    <property type="entry name" value="TPR"/>
    <property type="match status" value="5"/>
</dbReference>
<accession>A0A1G9S4N0</accession>
<dbReference type="PROSITE" id="PS50293">
    <property type="entry name" value="TPR_REGION"/>
    <property type="match status" value="1"/>
</dbReference>
<evidence type="ECO:0000313" key="5">
    <source>
        <dbReference type="EMBL" id="SDM30459.1"/>
    </source>
</evidence>
<dbReference type="GO" id="GO:0042802">
    <property type="term" value="F:identical protein binding"/>
    <property type="evidence" value="ECO:0007669"/>
    <property type="project" value="InterPro"/>
</dbReference>
<dbReference type="Pfam" id="PF13414">
    <property type="entry name" value="TPR_11"/>
    <property type="match status" value="1"/>
</dbReference>
<dbReference type="InterPro" id="IPR011717">
    <property type="entry name" value="TPR-4"/>
</dbReference>
<dbReference type="SMART" id="SM00028">
    <property type="entry name" value="TPR"/>
    <property type="match status" value="7"/>
</dbReference>
<sequence length="384" mass="43367">MKGGLHHVWICLLTGLLLACQGRTDQAERIRDVPVTDEEKVAARLRAMNDAIARNPDEAEYYFRRADLYRQKGQDDQALTDLQSAVRLDSNEARYHLALAQQYRTQADIRKGMRAARKAESLGMEAPELYFTLGEMYLIVREYQQALDALNQGLRLSPFSPQGYYYKGLVYAESGDTALAISSLQTALEQDVAYAEAYNSISKLLLAREQYRDALLYLNAGTRFTPDDPFLYYNKGVAYKATDQLDSARQNYERALSIDSTLHLAWYNLGAMDLNDRNYAEAASKFEKVVNLQPEEARAHYFLALALRRLGRKEQAATHFSQVLALQKEYVPEATQALKWLRQPAYTPSQPKPAPEAISTTKPEPAKPTTPKLAPVAEKNPSEL</sequence>
<dbReference type="Pfam" id="PF13181">
    <property type="entry name" value="TPR_8"/>
    <property type="match status" value="1"/>
</dbReference>
<dbReference type="Proteomes" id="UP000198510">
    <property type="component" value="Unassembled WGS sequence"/>
</dbReference>
<dbReference type="PANTHER" id="PTHR44858">
    <property type="entry name" value="TETRATRICOPEPTIDE REPEAT PROTEIN 6"/>
    <property type="match status" value="1"/>
</dbReference>
<dbReference type="Pfam" id="PF13432">
    <property type="entry name" value="TPR_16"/>
    <property type="match status" value="2"/>
</dbReference>
<keyword evidence="2 3" id="KW-0802">TPR repeat</keyword>
<feature type="region of interest" description="Disordered" evidence="4">
    <location>
        <begin position="342"/>
        <end position="384"/>
    </location>
</feature>
<dbReference type="EMBL" id="FNFO01000012">
    <property type="protein sequence ID" value="SDM30459.1"/>
    <property type="molecule type" value="Genomic_DNA"/>
</dbReference>
<dbReference type="OrthoDB" id="916447at2"/>
<dbReference type="Pfam" id="PF07721">
    <property type="entry name" value="TPR_4"/>
    <property type="match status" value="1"/>
</dbReference>
<feature type="repeat" description="TPR" evidence="3">
    <location>
        <begin position="263"/>
        <end position="296"/>
    </location>
</feature>
<dbReference type="RefSeq" id="WP_089687013.1">
    <property type="nucleotide sequence ID" value="NZ_FNFO01000012.1"/>
</dbReference>
<evidence type="ECO:0000256" key="1">
    <source>
        <dbReference type="ARBA" id="ARBA00022737"/>
    </source>
</evidence>
<feature type="repeat" description="TPR" evidence="3">
    <location>
        <begin position="229"/>
        <end position="262"/>
    </location>
</feature>
<feature type="repeat" description="TPR" evidence="3">
    <location>
        <begin position="127"/>
        <end position="160"/>
    </location>
</feature>
<dbReference type="InterPro" id="IPR011990">
    <property type="entry name" value="TPR-like_helical_dom_sf"/>
</dbReference>
<proteinExistence type="predicted"/>
<evidence type="ECO:0000256" key="2">
    <source>
        <dbReference type="ARBA" id="ARBA00022803"/>
    </source>
</evidence>
<keyword evidence="1" id="KW-0677">Repeat</keyword>
<dbReference type="SUPFAM" id="SSF48452">
    <property type="entry name" value="TPR-like"/>
    <property type="match status" value="2"/>
</dbReference>
<dbReference type="PROSITE" id="PS51257">
    <property type="entry name" value="PROKAR_LIPOPROTEIN"/>
    <property type="match status" value="1"/>
</dbReference>
<feature type="compositionally biased region" description="Low complexity" evidence="4">
    <location>
        <begin position="360"/>
        <end position="377"/>
    </location>
</feature>
<evidence type="ECO:0000313" key="6">
    <source>
        <dbReference type="Proteomes" id="UP000198510"/>
    </source>
</evidence>
<feature type="repeat" description="TPR" evidence="3">
    <location>
        <begin position="297"/>
        <end position="330"/>
    </location>
</feature>
<dbReference type="InterPro" id="IPR019734">
    <property type="entry name" value="TPR_rpt"/>
</dbReference>
<feature type="repeat" description="TPR" evidence="3">
    <location>
        <begin position="59"/>
        <end position="92"/>
    </location>
</feature>
<dbReference type="AlphaFoldDB" id="A0A1G9S4N0"/>
<keyword evidence="6" id="KW-1185">Reference proteome</keyword>
<name>A0A1G9S4N0_9BACT</name>